<dbReference type="AlphaFoldDB" id="A0A0G4FVD6"/>
<keyword evidence="3" id="KW-0645">Protease</keyword>
<dbReference type="InterPro" id="IPR051346">
    <property type="entry name" value="OTU_Deubiquitinase"/>
</dbReference>
<dbReference type="GO" id="GO:0004843">
    <property type="term" value="F:cysteine-type deubiquitinase activity"/>
    <property type="evidence" value="ECO:0007669"/>
    <property type="project" value="UniProtKB-EC"/>
</dbReference>
<dbReference type="GO" id="GO:0006508">
    <property type="term" value="P:proteolysis"/>
    <property type="evidence" value="ECO:0007669"/>
    <property type="project" value="UniProtKB-KW"/>
</dbReference>
<gene>
    <name evidence="8" type="ORF">Cvel_18872</name>
</gene>
<evidence type="ECO:0000256" key="4">
    <source>
        <dbReference type="ARBA" id="ARBA00022786"/>
    </source>
</evidence>
<evidence type="ECO:0000259" key="7">
    <source>
        <dbReference type="Pfam" id="PF12340"/>
    </source>
</evidence>
<evidence type="ECO:0000313" key="8">
    <source>
        <dbReference type="EMBL" id="CEM18655.1"/>
    </source>
</evidence>
<dbReference type="PANTHER" id="PTHR13367">
    <property type="entry name" value="UBIQUITIN THIOESTERASE"/>
    <property type="match status" value="1"/>
</dbReference>
<keyword evidence="4" id="KW-0833">Ubl conjugation pathway</keyword>
<keyword evidence="6" id="KW-0788">Thiol protease</keyword>
<reference evidence="8" key="1">
    <citation type="submission" date="2014-11" db="EMBL/GenBank/DDBJ databases">
        <authorList>
            <person name="Otto D Thomas"/>
            <person name="Naeem Raeece"/>
        </authorList>
    </citation>
    <scope>NUCLEOTIDE SEQUENCE</scope>
</reference>
<evidence type="ECO:0000256" key="3">
    <source>
        <dbReference type="ARBA" id="ARBA00022670"/>
    </source>
</evidence>
<keyword evidence="5" id="KW-0378">Hydrolase</keyword>
<sequence>MELADTLREQMRRHRVMPWLCELAAFLCGHDPKLYSPLVDVLTESFTKWAERKREEVQQLGTTSRSSHAGSGDSSYKKLWHEQRALQAQEALFRGYAVLCRFDGPLSPAVVGEMCANFAIVHCRVQTCVDTDDFRLLQHVYTWCVEIFTRRLRDLKAVMSDAALTQAILVVLGGSTVGEDVQQSLRWTRSGCIYEAVGGGRLFSLNLATGCVLCDGEPPSSLPASVLLHKKFQRTFGERNFEITKNDRGEMETTMPTRSCRCCENSRHLNTSAGLELLREQRESWEKSERVEAKRVEVNLPPLVVFLSQRLRAGLQRASAERQKVERLLLNCLLPAEGPLDSSGENLIAFSFLQLAGLRARPRPLDFLRSSFDKTTLTDLNPFLSEEEVEMVWRGCIKWMRLCSLEDKHRRLIFLCEAGDGARVTDELNCMREWDPEVYPYWLAFEVQQAIMIRPKQARVAKTLIETPGAITQLNMGEGKTRVILPMLLLHFTAERSHLVRAHFLPSLLPEAWRFFQETLQASPTFLMPFFQLPYFRQLEIPHTFWSTVRQTLEDCVSSGGCLFVTPEHRLSLQLKHVEAGLRSGEESEATSKFLGSLLDSFLESDRVIDLLDESDAILHHKYQLVYACGLQMPLPEGRQRWVAAQAIFRVLGDLTRHRRVKDVLERDEMSSLNQSFARASGTGGLVGSSIVRNPPKYPGSFFFFLLNPIDLPAFEQNASELRREIFKAIIDDPPYELKWLRVLHGGLSLDEYHRALLTGFVISPDQSSLTNLPPS</sequence>
<dbReference type="VEuPathDB" id="CryptoDB:Cvel_18872"/>
<dbReference type="Pfam" id="PF12340">
    <property type="entry name" value="DUF3638"/>
    <property type="match status" value="1"/>
</dbReference>
<dbReference type="EC" id="3.4.19.12" evidence="2"/>
<evidence type="ECO:0000256" key="5">
    <source>
        <dbReference type="ARBA" id="ARBA00022801"/>
    </source>
</evidence>
<protein>
    <recommendedName>
        <fullName evidence="2">ubiquitinyl hydrolase 1</fullName>
        <ecNumber evidence="2">3.4.19.12</ecNumber>
    </recommendedName>
</protein>
<accession>A0A0G4FVD6</accession>
<feature type="domain" description="DUF3638" evidence="7">
    <location>
        <begin position="432"/>
        <end position="654"/>
    </location>
</feature>
<dbReference type="PANTHER" id="PTHR13367:SF33">
    <property type="entry name" value="P-LOOP CONTAINING NUCLEOSIDE TRIPHOSPHATE HYDROLASE PROTEIN"/>
    <property type="match status" value="1"/>
</dbReference>
<evidence type="ECO:0000256" key="6">
    <source>
        <dbReference type="ARBA" id="ARBA00022807"/>
    </source>
</evidence>
<dbReference type="EMBL" id="CDMZ01000649">
    <property type="protein sequence ID" value="CEM18655.1"/>
    <property type="molecule type" value="Genomic_DNA"/>
</dbReference>
<evidence type="ECO:0000256" key="2">
    <source>
        <dbReference type="ARBA" id="ARBA00012759"/>
    </source>
</evidence>
<dbReference type="PhylomeDB" id="A0A0G4FVD6"/>
<evidence type="ECO:0000256" key="1">
    <source>
        <dbReference type="ARBA" id="ARBA00000707"/>
    </source>
</evidence>
<name>A0A0G4FVD6_9ALVE</name>
<organism evidence="8">
    <name type="scientific">Chromera velia CCMP2878</name>
    <dbReference type="NCBI Taxonomy" id="1169474"/>
    <lineage>
        <taxon>Eukaryota</taxon>
        <taxon>Sar</taxon>
        <taxon>Alveolata</taxon>
        <taxon>Colpodellida</taxon>
        <taxon>Chromeraceae</taxon>
        <taxon>Chromera</taxon>
    </lineage>
</organism>
<proteinExistence type="predicted"/>
<comment type="catalytic activity">
    <reaction evidence="1">
        <text>Thiol-dependent hydrolysis of ester, thioester, amide, peptide and isopeptide bonds formed by the C-terminal Gly of ubiquitin (a 76-residue protein attached to proteins as an intracellular targeting signal).</text>
        <dbReference type="EC" id="3.4.19.12"/>
    </reaction>
</comment>
<dbReference type="InterPro" id="IPR022099">
    <property type="entry name" value="DUF3638"/>
</dbReference>